<organism evidence="3 4">
    <name type="scientific">Hoeflea prorocentri</name>
    <dbReference type="NCBI Taxonomy" id="1922333"/>
    <lineage>
        <taxon>Bacteria</taxon>
        <taxon>Pseudomonadati</taxon>
        <taxon>Pseudomonadota</taxon>
        <taxon>Alphaproteobacteria</taxon>
        <taxon>Hyphomicrobiales</taxon>
        <taxon>Rhizobiaceae</taxon>
        <taxon>Hoeflea</taxon>
    </lineage>
</organism>
<dbReference type="Proteomes" id="UP001151234">
    <property type="component" value="Unassembled WGS sequence"/>
</dbReference>
<dbReference type="EMBL" id="JAPJZI010000001">
    <property type="protein sequence ID" value="MDA5399421.1"/>
    <property type="molecule type" value="Genomic_DNA"/>
</dbReference>
<comment type="similarity">
    <text evidence="1">Belongs to the 4-hydroxybenzoyl-CoA thioesterase family.</text>
</comment>
<evidence type="ECO:0000256" key="2">
    <source>
        <dbReference type="ARBA" id="ARBA00022801"/>
    </source>
</evidence>
<proteinExistence type="inferred from homology"/>
<dbReference type="PANTHER" id="PTHR31793:SF27">
    <property type="entry name" value="NOVEL THIOESTERASE SUPERFAMILY DOMAIN AND SAPOSIN A-TYPE DOMAIN CONTAINING PROTEIN (0610012H03RIK)"/>
    <property type="match status" value="1"/>
</dbReference>
<dbReference type="Gene3D" id="3.10.129.10">
    <property type="entry name" value="Hotdog Thioesterase"/>
    <property type="match status" value="1"/>
</dbReference>
<dbReference type="PANTHER" id="PTHR31793">
    <property type="entry name" value="4-HYDROXYBENZOYL-COA THIOESTERASE FAMILY MEMBER"/>
    <property type="match status" value="1"/>
</dbReference>
<dbReference type="SUPFAM" id="SSF54637">
    <property type="entry name" value="Thioesterase/thiol ester dehydrase-isomerase"/>
    <property type="match status" value="1"/>
</dbReference>
<gene>
    <name evidence="3" type="ORF">OQ273_12635</name>
</gene>
<accession>A0A9X3UM58</accession>
<dbReference type="Pfam" id="PF13279">
    <property type="entry name" value="4HBT_2"/>
    <property type="match status" value="1"/>
</dbReference>
<dbReference type="CDD" id="cd00586">
    <property type="entry name" value="4HBT"/>
    <property type="match status" value="1"/>
</dbReference>
<keyword evidence="2" id="KW-0378">Hydrolase</keyword>
<protein>
    <submittedName>
        <fullName evidence="3">Thioesterase family protein</fullName>
    </submittedName>
</protein>
<evidence type="ECO:0000313" key="4">
    <source>
        <dbReference type="Proteomes" id="UP001151234"/>
    </source>
</evidence>
<name>A0A9X3UM58_9HYPH</name>
<sequence>MPTDKTIPRSRNSYSIWTPVSIRFSDQDPLAHVNNVAITAFLESGRVGFFNQVLDSPEILARGLVLARLTVDYLNEITYPGTVEVGGRLSSIGERSVITHYAAFHGDTCCVVSESVNVFFDPETRRSTIPPEEVRAALDRLLAEQ</sequence>
<dbReference type="GO" id="GO:0047617">
    <property type="term" value="F:fatty acyl-CoA hydrolase activity"/>
    <property type="evidence" value="ECO:0007669"/>
    <property type="project" value="TreeGrafter"/>
</dbReference>
<dbReference type="InterPro" id="IPR029069">
    <property type="entry name" value="HotDog_dom_sf"/>
</dbReference>
<dbReference type="RefSeq" id="WP_267990858.1">
    <property type="nucleotide sequence ID" value="NZ_JAPJZI010000001.1"/>
</dbReference>
<evidence type="ECO:0000313" key="3">
    <source>
        <dbReference type="EMBL" id="MDA5399421.1"/>
    </source>
</evidence>
<reference evidence="3" key="1">
    <citation type="submission" date="2022-11" db="EMBL/GenBank/DDBJ databases">
        <title>Draft genome sequence of Hoeflea poritis E7-10 and Hoeflea prorocentri PM5-8, separated from scleractinian coral Porites lutea and marine dinoflagellate.</title>
        <authorList>
            <person name="Zhang G."/>
            <person name="Wei Q."/>
            <person name="Cai L."/>
        </authorList>
    </citation>
    <scope>NUCLEOTIDE SEQUENCE</scope>
    <source>
        <strain evidence="3">PM5-8</strain>
    </source>
</reference>
<comment type="caution">
    <text evidence="3">The sequence shown here is derived from an EMBL/GenBank/DDBJ whole genome shotgun (WGS) entry which is preliminary data.</text>
</comment>
<keyword evidence="4" id="KW-1185">Reference proteome</keyword>
<dbReference type="AlphaFoldDB" id="A0A9X3UM58"/>
<evidence type="ECO:0000256" key="1">
    <source>
        <dbReference type="ARBA" id="ARBA00005953"/>
    </source>
</evidence>
<dbReference type="InterPro" id="IPR050563">
    <property type="entry name" value="4-hydroxybenzoyl-CoA_TE"/>
</dbReference>